<feature type="domain" description="HTH luxR-type" evidence="4">
    <location>
        <begin position="167"/>
        <end position="232"/>
    </location>
</feature>
<dbReference type="RefSeq" id="WP_051524165.1">
    <property type="nucleotide sequence ID" value="NZ_AP018933.1"/>
</dbReference>
<dbReference type="PANTHER" id="PTHR44688:SF16">
    <property type="entry name" value="DNA-BINDING TRANSCRIPTIONAL ACTIVATOR DEVR_DOSR"/>
    <property type="match status" value="1"/>
</dbReference>
<organism evidence="5 6">
    <name type="scientific">Zymobacter palmae</name>
    <dbReference type="NCBI Taxonomy" id="33074"/>
    <lineage>
        <taxon>Bacteria</taxon>
        <taxon>Pseudomonadati</taxon>
        <taxon>Pseudomonadota</taxon>
        <taxon>Gammaproteobacteria</taxon>
        <taxon>Oceanospirillales</taxon>
        <taxon>Halomonadaceae</taxon>
        <taxon>Zymobacter group</taxon>
        <taxon>Zymobacter</taxon>
    </lineage>
</organism>
<dbReference type="SUPFAM" id="SSF46894">
    <property type="entry name" value="C-terminal effector domain of the bipartite response regulators"/>
    <property type="match status" value="1"/>
</dbReference>
<keyword evidence="3" id="KW-0804">Transcription</keyword>
<dbReference type="Proteomes" id="UP000267342">
    <property type="component" value="Chromosome"/>
</dbReference>
<dbReference type="EMBL" id="AP018933">
    <property type="protein sequence ID" value="BBG30497.1"/>
    <property type="molecule type" value="Genomic_DNA"/>
</dbReference>
<dbReference type="GO" id="GO:0006355">
    <property type="term" value="P:regulation of DNA-templated transcription"/>
    <property type="evidence" value="ECO:0007669"/>
    <property type="project" value="InterPro"/>
</dbReference>
<dbReference type="Pfam" id="PF00196">
    <property type="entry name" value="GerE"/>
    <property type="match status" value="1"/>
</dbReference>
<dbReference type="GO" id="GO:0003677">
    <property type="term" value="F:DNA binding"/>
    <property type="evidence" value="ECO:0007669"/>
    <property type="project" value="UniProtKB-KW"/>
</dbReference>
<keyword evidence="2 5" id="KW-0238">DNA-binding</keyword>
<proteinExistence type="predicted"/>
<dbReference type="KEGG" id="zpl:ZBT109_1747"/>
<dbReference type="Gene3D" id="1.10.10.10">
    <property type="entry name" value="Winged helix-like DNA-binding domain superfamily/Winged helix DNA-binding domain"/>
    <property type="match status" value="1"/>
</dbReference>
<dbReference type="SUPFAM" id="SSF75516">
    <property type="entry name" value="Pheromone-binding domain of LuxR-like quorum-sensing transcription factors"/>
    <property type="match status" value="1"/>
</dbReference>
<dbReference type="SMART" id="SM00421">
    <property type="entry name" value="HTH_LUXR"/>
    <property type="match status" value="1"/>
</dbReference>
<dbReference type="PRINTS" id="PR00038">
    <property type="entry name" value="HTHLUXR"/>
</dbReference>
<keyword evidence="1" id="KW-0805">Transcription regulation</keyword>
<evidence type="ECO:0000256" key="1">
    <source>
        <dbReference type="ARBA" id="ARBA00023015"/>
    </source>
</evidence>
<dbReference type="PROSITE" id="PS50043">
    <property type="entry name" value="HTH_LUXR_2"/>
    <property type="match status" value="1"/>
</dbReference>
<dbReference type="InterPro" id="IPR036388">
    <property type="entry name" value="WH-like_DNA-bd_sf"/>
</dbReference>
<dbReference type="CDD" id="cd06170">
    <property type="entry name" value="LuxR_C_like"/>
    <property type="match status" value="1"/>
</dbReference>
<dbReference type="InterPro" id="IPR005143">
    <property type="entry name" value="TF_LuxR_autoind-bd_dom"/>
</dbReference>
<evidence type="ECO:0000256" key="3">
    <source>
        <dbReference type="ARBA" id="ARBA00023163"/>
    </source>
</evidence>
<evidence type="ECO:0000259" key="4">
    <source>
        <dbReference type="PROSITE" id="PS50043"/>
    </source>
</evidence>
<dbReference type="InterPro" id="IPR016032">
    <property type="entry name" value="Sig_transdc_resp-reg_C-effctor"/>
</dbReference>
<dbReference type="OrthoDB" id="9774661at2"/>
<protein>
    <submittedName>
        <fullName evidence="5">DNA-binding HTH domain-containing proteins</fullName>
    </submittedName>
</protein>
<gene>
    <name evidence="5" type="ORF">ZBT109_1747</name>
</gene>
<accession>A0A348HFU5</accession>
<keyword evidence="6" id="KW-1185">Reference proteome</keyword>
<dbReference type="InterPro" id="IPR036693">
    <property type="entry name" value="TF_LuxR_autoind-bd_dom_sf"/>
</dbReference>
<sequence length="235" mass="26324">MNNWQIDLFTSLHEKTNMQDIVDVSLEAVKPLGFNFCTWRTQLALPLANRKACILGSSEDAVHQKNASGGYDDAPIPRHCSRTTAPAIWTGQHEGGLFDQDPELFEEFFGWGHRGGWAQSVMEGGGQFSMFYVDSDQVISQSYLENEVNFHLEWITTAVHSAMSRMRQHSPVSLSIREKEVLRWAGDGKTSDQTSQILNISVSTVNFHLRNAMMKLDAPNKTAAVVRAVFLGLLH</sequence>
<dbReference type="AlphaFoldDB" id="A0A348HFU5"/>
<dbReference type="PANTHER" id="PTHR44688">
    <property type="entry name" value="DNA-BINDING TRANSCRIPTIONAL ACTIVATOR DEVR_DOSR"/>
    <property type="match status" value="1"/>
</dbReference>
<evidence type="ECO:0000313" key="5">
    <source>
        <dbReference type="EMBL" id="BBG30497.1"/>
    </source>
</evidence>
<name>A0A348HFU5_9GAMM</name>
<dbReference type="STRING" id="1123510.GCA_000620025_00931"/>
<dbReference type="Gene3D" id="3.30.450.80">
    <property type="entry name" value="Transcription factor LuxR-like, autoinducer-binding domain"/>
    <property type="match status" value="1"/>
</dbReference>
<evidence type="ECO:0000256" key="2">
    <source>
        <dbReference type="ARBA" id="ARBA00023125"/>
    </source>
</evidence>
<reference evidence="5 6" key="1">
    <citation type="submission" date="2018-09" db="EMBL/GenBank/DDBJ databases">
        <title>Zymobacter palmae IAM14233 (=T109) whole genome analysis.</title>
        <authorList>
            <person name="Yanase H."/>
        </authorList>
    </citation>
    <scope>NUCLEOTIDE SEQUENCE [LARGE SCALE GENOMIC DNA]</scope>
    <source>
        <strain evidence="5 6">IAM14233</strain>
    </source>
</reference>
<dbReference type="Pfam" id="PF03472">
    <property type="entry name" value="Autoind_bind"/>
    <property type="match status" value="1"/>
</dbReference>
<dbReference type="InterPro" id="IPR000792">
    <property type="entry name" value="Tscrpt_reg_LuxR_C"/>
</dbReference>
<evidence type="ECO:0000313" key="6">
    <source>
        <dbReference type="Proteomes" id="UP000267342"/>
    </source>
</evidence>